<comment type="similarity">
    <text evidence="1">Belongs to the isochorismatase family.</text>
</comment>
<protein>
    <recommendedName>
        <fullName evidence="2">Isochorismatase-like domain-containing protein</fullName>
    </recommendedName>
</protein>
<evidence type="ECO:0000313" key="4">
    <source>
        <dbReference type="Proteomes" id="UP001145021"/>
    </source>
</evidence>
<proteinExistence type="inferred from homology"/>
<dbReference type="InterPro" id="IPR036380">
    <property type="entry name" value="Isochorismatase-like_sf"/>
</dbReference>
<accession>A0A9W7XNL3</accession>
<evidence type="ECO:0000259" key="2">
    <source>
        <dbReference type="Pfam" id="PF00857"/>
    </source>
</evidence>
<sequence length="218" mass="23996">MSSTRALATAKRNLGRLYPSSTVFLLCDIQERFRPEIHAFDSVVSVAQKMSKASKILSIPLIVTEQYPKALGHTVSDIEISHAALVEAKTKFSMYTEKVEKKLQELEVKSVVLYGIESHVCVMQTCLDLLENEYEVHVLADGVSSINHPEIDIALGRMGRCGAHVVSSESVLFQLAYDSANSNFKSISALVKEFRDHTKQSKLLFKAGGSPAPAQAQL</sequence>
<evidence type="ECO:0000256" key="1">
    <source>
        <dbReference type="ARBA" id="ARBA00006336"/>
    </source>
</evidence>
<comment type="caution">
    <text evidence="3">The sequence shown here is derived from an EMBL/GenBank/DDBJ whole genome shotgun (WGS) entry which is preliminary data.</text>
</comment>
<dbReference type="InterPro" id="IPR000868">
    <property type="entry name" value="Isochorismatase-like_dom"/>
</dbReference>
<dbReference type="Proteomes" id="UP001145021">
    <property type="component" value="Unassembled WGS sequence"/>
</dbReference>
<dbReference type="EMBL" id="JANBOH010000080">
    <property type="protein sequence ID" value="KAJ1645990.1"/>
    <property type="molecule type" value="Genomic_DNA"/>
</dbReference>
<dbReference type="SUPFAM" id="SSF52499">
    <property type="entry name" value="Isochorismatase-like hydrolases"/>
    <property type="match status" value="1"/>
</dbReference>
<dbReference type="InterPro" id="IPR050993">
    <property type="entry name" value="Isochorismatase_domain"/>
</dbReference>
<name>A0A9W7XNL3_9FUNG</name>
<gene>
    <name evidence="3" type="ORF">LPJ64_002503</name>
</gene>
<reference evidence="3" key="1">
    <citation type="submission" date="2022-07" db="EMBL/GenBank/DDBJ databases">
        <title>Phylogenomic reconstructions and comparative analyses of Kickxellomycotina fungi.</title>
        <authorList>
            <person name="Reynolds N.K."/>
            <person name="Stajich J.E."/>
            <person name="Barry K."/>
            <person name="Grigoriev I.V."/>
            <person name="Crous P."/>
            <person name="Smith M.E."/>
        </authorList>
    </citation>
    <scope>NUCLEOTIDE SEQUENCE</scope>
    <source>
        <strain evidence="3">NBRC 105413</strain>
    </source>
</reference>
<feature type="domain" description="Isochorismatase-like" evidence="2">
    <location>
        <begin position="22"/>
        <end position="169"/>
    </location>
</feature>
<keyword evidence="4" id="KW-1185">Reference proteome</keyword>
<dbReference type="AlphaFoldDB" id="A0A9W7XNL3"/>
<evidence type="ECO:0000313" key="3">
    <source>
        <dbReference type="EMBL" id="KAJ1645990.1"/>
    </source>
</evidence>
<dbReference type="Pfam" id="PF00857">
    <property type="entry name" value="Isochorismatase"/>
    <property type="match status" value="1"/>
</dbReference>
<dbReference type="Gene3D" id="3.40.50.850">
    <property type="entry name" value="Isochorismatase-like"/>
    <property type="match status" value="1"/>
</dbReference>
<dbReference type="PANTHER" id="PTHR14119:SF3">
    <property type="entry name" value="ISOCHORISMATASE DOMAIN-CONTAINING PROTEIN 2"/>
    <property type="match status" value="1"/>
</dbReference>
<dbReference type="PANTHER" id="PTHR14119">
    <property type="entry name" value="HYDROLASE"/>
    <property type="match status" value="1"/>
</dbReference>
<organism evidence="3 4">
    <name type="scientific">Coemansia asiatica</name>
    <dbReference type="NCBI Taxonomy" id="1052880"/>
    <lineage>
        <taxon>Eukaryota</taxon>
        <taxon>Fungi</taxon>
        <taxon>Fungi incertae sedis</taxon>
        <taxon>Zoopagomycota</taxon>
        <taxon>Kickxellomycotina</taxon>
        <taxon>Kickxellomycetes</taxon>
        <taxon>Kickxellales</taxon>
        <taxon>Kickxellaceae</taxon>
        <taxon>Coemansia</taxon>
    </lineage>
</organism>